<dbReference type="InterPro" id="IPR050942">
    <property type="entry name" value="F-box_BR-signaling"/>
</dbReference>
<dbReference type="Pfam" id="PF03478">
    <property type="entry name" value="Beta-prop_KIB1-4"/>
    <property type="match status" value="1"/>
</dbReference>
<comment type="caution">
    <text evidence="2">The sequence shown here is derived from an EMBL/GenBank/DDBJ whole genome shotgun (WGS) entry which is preliminary data.</text>
</comment>
<dbReference type="EMBL" id="SWLB01000002">
    <property type="protein sequence ID" value="KAF3341169.1"/>
    <property type="molecule type" value="Genomic_DNA"/>
</dbReference>
<evidence type="ECO:0000313" key="2">
    <source>
        <dbReference type="EMBL" id="KAF3341169.1"/>
    </source>
</evidence>
<evidence type="ECO:0000259" key="1">
    <source>
        <dbReference type="Pfam" id="PF03478"/>
    </source>
</evidence>
<proteinExistence type="predicted"/>
<evidence type="ECO:0000313" key="3">
    <source>
        <dbReference type="Proteomes" id="UP000623129"/>
    </source>
</evidence>
<dbReference type="OrthoDB" id="743494at2759"/>
<sequence>MSVRCKPGDDRWDIIGPGHEVCLLLRDHNGVTKIWDISSHKELYVIPPPKYEDMSFGPYLVESCGDILAVCYNRASKATNYKFYIHLLEFGNGKGNPCWVKLSSIGDRILFFDFTLLTGRGFGLRASDFARFKANCIYFVDNVLRIGHVQLINMYDIENGDIYDCNESLWLMQDEP</sequence>
<dbReference type="InterPro" id="IPR005174">
    <property type="entry name" value="KIB1-4_b-propeller"/>
</dbReference>
<protein>
    <recommendedName>
        <fullName evidence="1">KIB1-4 beta-propeller domain-containing protein</fullName>
    </recommendedName>
</protein>
<name>A0A833RH53_9POAL</name>
<keyword evidence="3" id="KW-1185">Reference proteome</keyword>
<dbReference type="PANTHER" id="PTHR44259:SF114">
    <property type="entry name" value="OS06G0707300 PROTEIN"/>
    <property type="match status" value="1"/>
</dbReference>
<feature type="domain" description="KIB1-4 beta-propeller" evidence="1">
    <location>
        <begin position="5"/>
        <end position="148"/>
    </location>
</feature>
<organism evidence="2 3">
    <name type="scientific">Carex littledalei</name>
    <dbReference type="NCBI Taxonomy" id="544730"/>
    <lineage>
        <taxon>Eukaryota</taxon>
        <taxon>Viridiplantae</taxon>
        <taxon>Streptophyta</taxon>
        <taxon>Embryophyta</taxon>
        <taxon>Tracheophyta</taxon>
        <taxon>Spermatophyta</taxon>
        <taxon>Magnoliopsida</taxon>
        <taxon>Liliopsida</taxon>
        <taxon>Poales</taxon>
        <taxon>Cyperaceae</taxon>
        <taxon>Cyperoideae</taxon>
        <taxon>Cariceae</taxon>
        <taxon>Carex</taxon>
        <taxon>Carex subgen. Euthyceras</taxon>
    </lineage>
</organism>
<accession>A0A833RH53</accession>
<gene>
    <name evidence="2" type="ORF">FCM35_KLT10013</name>
</gene>
<dbReference type="Proteomes" id="UP000623129">
    <property type="component" value="Unassembled WGS sequence"/>
</dbReference>
<dbReference type="AlphaFoldDB" id="A0A833RH53"/>
<reference evidence="2" key="1">
    <citation type="submission" date="2020-01" db="EMBL/GenBank/DDBJ databases">
        <title>Genome sequence of Kobresia littledalei, the first chromosome-level genome in the family Cyperaceae.</title>
        <authorList>
            <person name="Qu G."/>
        </authorList>
    </citation>
    <scope>NUCLEOTIDE SEQUENCE</scope>
    <source>
        <strain evidence="2">C.B.Clarke</strain>
        <tissue evidence="2">Leaf</tissue>
    </source>
</reference>
<dbReference type="PANTHER" id="PTHR44259">
    <property type="entry name" value="OS07G0183000 PROTEIN-RELATED"/>
    <property type="match status" value="1"/>
</dbReference>